<feature type="transmembrane region" description="Helical" evidence="1">
    <location>
        <begin position="60"/>
        <end position="86"/>
    </location>
</feature>
<feature type="transmembrane region" description="Helical" evidence="1">
    <location>
        <begin position="226"/>
        <end position="247"/>
    </location>
</feature>
<evidence type="ECO:0000256" key="1">
    <source>
        <dbReference type="SAM" id="Phobius"/>
    </source>
</evidence>
<sequence>MADTHVAAIGCAFAGAVLFAVAAVAQQRAAAAVPEGEGLLRQLTRNPRWWAGMVGDAGGFGLQVAALALGSVLIVQPILVSALVFALPLAARYSGRPVTAIMWAHAAALSIALAIFLVVGDPSDGITHAPWQRWVGPLVVLGALVAAAITVALTVRRPTWQALLLGAAAGLLFGTSAAFTDNVTRLYADVGARALLTNWETYALVATGIGGLYLQQRGYQIGPLSASFPAFTVGEPLAAAAVGATVLDERLRTGPLGIAVVAAAAVVMCVAAVQLSRAEAGPDPVVSGPDSTIAS</sequence>
<dbReference type="NCBIfam" id="NF038012">
    <property type="entry name" value="DMT_1"/>
    <property type="match status" value="1"/>
</dbReference>
<name>A0A3M2L0X5_9NOCA</name>
<feature type="chain" id="PRO_5038664233" description="DMT family transporter" evidence="2">
    <location>
        <begin position="23"/>
        <end position="295"/>
    </location>
</feature>
<dbReference type="EMBL" id="RFFH01000009">
    <property type="protein sequence ID" value="RMI30606.1"/>
    <property type="molecule type" value="Genomic_DNA"/>
</dbReference>
<dbReference type="OrthoDB" id="4382070at2"/>
<feature type="transmembrane region" description="Helical" evidence="1">
    <location>
        <begin position="98"/>
        <end position="119"/>
    </location>
</feature>
<evidence type="ECO:0008006" key="5">
    <source>
        <dbReference type="Google" id="ProtNLM"/>
    </source>
</evidence>
<gene>
    <name evidence="3" type="ORF">EBN03_21310</name>
</gene>
<proteinExistence type="predicted"/>
<feature type="transmembrane region" description="Helical" evidence="1">
    <location>
        <begin position="134"/>
        <end position="155"/>
    </location>
</feature>
<dbReference type="AlphaFoldDB" id="A0A3M2L0X5"/>
<keyword evidence="1" id="KW-1133">Transmembrane helix</keyword>
<dbReference type="Proteomes" id="UP000279275">
    <property type="component" value="Unassembled WGS sequence"/>
</dbReference>
<evidence type="ECO:0000313" key="4">
    <source>
        <dbReference type="Proteomes" id="UP000279275"/>
    </source>
</evidence>
<organism evidence="3 4">
    <name type="scientific">Nocardia stercoris</name>
    <dbReference type="NCBI Taxonomy" id="2483361"/>
    <lineage>
        <taxon>Bacteria</taxon>
        <taxon>Bacillati</taxon>
        <taxon>Actinomycetota</taxon>
        <taxon>Actinomycetes</taxon>
        <taxon>Mycobacteriales</taxon>
        <taxon>Nocardiaceae</taxon>
        <taxon>Nocardia</taxon>
    </lineage>
</organism>
<reference evidence="3 4" key="1">
    <citation type="submission" date="2018-10" db="EMBL/GenBank/DDBJ databases">
        <title>Isolation from cow dung.</title>
        <authorList>
            <person name="Ling L."/>
        </authorList>
    </citation>
    <scope>NUCLEOTIDE SEQUENCE [LARGE SCALE GENOMIC DNA]</scope>
    <source>
        <strain evidence="3 4">NEAU-LL90</strain>
    </source>
</reference>
<feature type="transmembrane region" description="Helical" evidence="1">
    <location>
        <begin position="253"/>
        <end position="273"/>
    </location>
</feature>
<dbReference type="PANTHER" id="PTHR40761">
    <property type="entry name" value="CONSERVED INTEGRAL MEMBRANE ALANINE VALINE AND LEUCINE RICH PROTEIN-RELATED"/>
    <property type="match status" value="1"/>
</dbReference>
<keyword evidence="4" id="KW-1185">Reference proteome</keyword>
<comment type="caution">
    <text evidence="3">The sequence shown here is derived from an EMBL/GenBank/DDBJ whole genome shotgun (WGS) entry which is preliminary data.</text>
</comment>
<feature type="transmembrane region" description="Helical" evidence="1">
    <location>
        <begin position="162"/>
        <end position="180"/>
    </location>
</feature>
<feature type="signal peptide" evidence="2">
    <location>
        <begin position="1"/>
        <end position="22"/>
    </location>
</feature>
<keyword evidence="1" id="KW-0472">Membrane</keyword>
<protein>
    <recommendedName>
        <fullName evidence="5">DMT family transporter</fullName>
    </recommendedName>
</protein>
<keyword evidence="1" id="KW-0812">Transmembrane</keyword>
<accession>A0A3M2L0X5</accession>
<dbReference type="RefSeq" id="WP_122189844.1">
    <property type="nucleotide sequence ID" value="NZ_RFFH01000009.1"/>
</dbReference>
<feature type="transmembrane region" description="Helical" evidence="1">
    <location>
        <begin position="192"/>
        <end position="214"/>
    </location>
</feature>
<evidence type="ECO:0000256" key="2">
    <source>
        <dbReference type="SAM" id="SignalP"/>
    </source>
</evidence>
<keyword evidence="2" id="KW-0732">Signal</keyword>
<dbReference type="PANTHER" id="PTHR40761:SF1">
    <property type="entry name" value="CONSERVED INTEGRAL MEMBRANE ALANINE VALINE AND LEUCINE RICH PROTEIN-RELATED"/>
    <property type="match status" value="1"/>
</dbReference>
<evidence type="ECO:0000313" key="3">
    <source>
        <dbReference type="EMBL" id="RMI30606.1"/>
    </source>
</evidence>